<name>A0A843TNH9_COLES</name>
<dbReference type="CDD" id="cd09487">
    <property type="entry name" value="SAM_superfamily"/>
    <property type="match status" value="1"/>
</dbReference>
<sequence>MAAAFGSGFLFSLVSTPGSPNLASAVGTGTFFAVLQGGLHKMMPVGTASTSNEDVYYSQARSMLMNLGLARYEKNFRKGLLTDATLPLLTDRQF</sequence>
<keyword evidence="2" id="KW-1185">Reference proteome</keyword>
<evidence type="ECO:0000313" key="1">
    <source>
        <dbReference type="EMBL" id="MQL71013.1"/>
    </source>
</evidence>
<dbReference type="AlphaFoldDB" id="A0A843TNH9"/>
<organism evidence="1 2">
    <name type="scientific">Colocasia esculenta</name>
    <name type="common">Wild taro</name>
    <name type="synonym">Arum esculentum</name>
    <dbReference type="NCBI Taxonomy" id="4460"/>
    <lineage>
        <taxon>Eukaryota</taxon>
        <taxon>Viridiplantae</taxon>
        <taxon>Streptophyta</taxon>
        <taxon>Embryophyta</taxon>
        <taxon>Tracheophyta</taxon>
        <taxon>Spermatophyta</taxon>
        <taxon>Magnoliopsida</taxon>
        <taxon>Liliopsida</taxon>
        <taxon>Araceae</taxon>
        <taxon>Aroideae</taxon>
        <taxon>Colocasieae</taxon>
        <taxon>Colocasia</taxon>
    </lineage>
</organism>
<dbReference type="Proteomes" id="UP000652761">
    <property type="component" value="Unassembled WGS sequence"/>
</dbReference>
<feature type="non-terminal residue" evidence="1">
    <location>
        <position position="1"/>
    </location>
</feature>
<comment type="caution">
    <text evidence="1">The sequence shown here is derived from an EMBL/GenBank/DDBJ whole genome shotgun (WGS) entry which is preliminary data.</text>
</comment>
<proteinExistence type="predicted"/>
<protein>
    <submittedName>
        <fullName evidence="1">Uncharacterized protein</fullName>
    </submittedName>
</protein>
<evidence type="ECO:0000313" key="2">
    <source>
        <dbReference type="Proteomes" id="UP000652761"/>
    </source>
</evidence>
<accession>A0A843TNH9</accession>
<gene>
    <name evidence="1" type="ORF">Taro_003333</name>
</gene>
<dbReference type="OrthoDB" id="507126at2759"/>
<dbReference type="EMBL" id="NMUH01000086">
    <property type="protein sequence ID" value="MQL71013.1"/>
    <property type="molecule type" value="Genomic_DNA"/>
</dbReference>
<reference evidence="1" key="1">
    <citation type="submission" date="2017-07" db="EMBL/GenBank/DDBJ databases">
        <title>Taro Niue Genome Assembly and Annotation.</title>
        <authorList>
            <person name="Atibalentja N."/>
            <person name="Keating K."/>
            <person name="Fields C.J."/>
        </authorList>
    </citation>
    <scope>NUCLEOTIDE SEQUENCE</scope>
    <source>
        <strain evidence="1">Niue_2</strain>
        <tissue evidence="1">Leaf</tissue>
    </source>
</reference>